<feature type="transmembrane region" description="Helical" evidence="7">
    <location>
        <begin position="478"/>
        <end position="502"/>
    </location>
</feature>
<reference evidence="10" key="1">
    <citation type="submission" date="2015-09" db="EMBL/GenBank/DDBJ databases">
        <authorList>
            <consortium name="Pathogen Informatics"/>
        </authorList>
    </citation>
    <scope>NUCLEOTIDE SEQUENCE [LARGE SCALE GENOMIC DNA]</scope>
    <source>
        <strain evidence="10">Lake Konstanz</strain>
    </source>
</reference>
<sequence>MSVGAVSAVCVSMTLMPSMLLVFFKFFATSTECSAIANCYKKWRYGEGESTTSETRPPRYSRTHMNIAKEDSPFLSSVALKDHVASSPTTPTKYQTTSSVAQYQLDQYNAQMSSIWFKDWPRCIPPPVGTIAAVLAIGAPFFYFAFQLKVDFDLFNQTPRDSEHAQILKELINTVGQGSASPFYVTFTALNATTTTVWSDAKFFALINSFTVAASERTGQPLDLILSPSMLPPSAETGNATMWLTNVQSQFLYMNSAEYRFVFDRSVSDDRSAALLTLYTVFDSFDYRADDYLTSLKEVIDACQAPNADWVFIGMLGASSDSWSIMHKAMELFPIQIGITFSVIFVFIAVVFRSAFVPFRMVFTVAYTIGMSYGAGVVMFQYSWLHPTWPALDGVQAYTWTVPIFSFSLLSALALDYDVFLLTRILEFKTAGYSNEAAISKAVWKTGRIISFAGVIMFISFGSLVFSNTTMLNEFGVVAAFAVVVDTFIIRPFFVPALMAIAPDWAWWPRKFVNLERTAEDMREDLEVEGMDKATTGDNMTGSTWYDTL</sequence>
<dbReference type="PANTHER" id="PTHR33406">
    <property type="entry name" value="MEMBRANE PROTEIN MJ1562-RELATED"/>
    <property type="match status" value="1"/>
</dbReference>
<evidence type="ECO:0000313" key="10">
    <source>
        <dbReference type="Proteomes" id="UP000051952"/>
    </source>
</evidence>
<comment type="subcellular location">
    <subcellularLocation>
        <location evidence="1">Cell membrane</location>
        <topology evidence="1">Multi-pass membrane protein</topology>
    </subcellularLocation>
</comment>
<evidence type="ECO:0000256" key="1">
    <source>
        <dbReference type="ARBA" id="ARBA00004651"/>
    </source>
</evidence>
<dbReference type="InterPro" id="IPR050545">
    <property type="entry name" value="Mycobact_MmpL"/>
</dbReference>
<name>A0A0S4KMV6_BODSA</name>
<evidence type="ECO:0000256" key="6">
    <source>
        <dbReference type="ARBA" id="ARBA00023136"/>
    </source>
</evidence>
<keyword evidence="6 7" id="KW-0472">Membrane</keyword>
<dbReference type="InterPro" id="IPR004869">
    <property type="entry name" value="MMPL_dom"/>
</dbReference>
<dbReference type="EMBL" id="CYKH01001741">
    <property type="protein sequence ID" value="CUI14957.1"/>
    <property type="molecule type" value="Genomic_DNA"/>
</dbReference>
<dbReference type="Gene3D" id="1.20.1640.10">
    <property type="entry name" value="Multidrug efflux transporter AcrB transmembrane domain"/>
    <property type="match status" value="1"/>
</dbReference>
<dbReference type="OrthoDB" id="438641at2759"/>
<dbReference type="InterPro" id="IPR000731">
    <property type="entry name" value="SSD"/>
</dbReference>
<evidence type="ECO:0000256" key="4">
    <source>
        <dbReference type="ARBA" id="ARBA00022692"/>
    </source>
</evidence>
<evidence type="ECO:0000256" key="3">
    <source>
        <dbReference type="ARBA" id="ARBA00022475"/>
    </source>
</evidence>
<feature type="transmembrane region" description="Helical" evidence="7">
    <location>
        <begin position="447"/>
        <end position="466"/>
    </location>
</feature>
<evidence type="ECO:0000256" key="5">
    <source>
        <dbReference type="ARBA" id="ARBA00022989"/>
    </source>
</evidence>
<organism evidence="9 10">
    <name type="scientific">Bodo saltans</name>
    <name type="common">Flagellated protozoan</name>
    <dbReference type="NCBI Taxonomy" id="75058"/>
    <lineage>
        <taxon>Eukaryota</taxon>
        <taxon>Discoba</taxon>
        <taxon>Euglenozoa</taxon>
        <taxon>Kinetoplastea</taxon>
        <taxon>Metakinetoplastina</taxon>
        <taxon>Eubodonida</taxon>
        <taxon>Bodonidae</taxon>
        <taxon>Bodo</taxon>
    </lineage>
</organism>
<dbReference type="Proteomes" id="UP000051952">
    <property type="component" value="Unassembled WGS sequence"/>
</dbReference>
<feature type="transmembrane region" description="Helical" evidence="7">
    <location>
        <begin position="404"/>
        <end position="426"/>
    </location>
</feature>
<dbReference type="GO" id="GO:0005886">
    <property type="term" value="C:plasma membrane"/>
    <property type="evidence" value="ECO:0007669"/>
    <property type="project" value="UniProtKB-SubCell"/>
</dbReference>
<comment type="similarity">
    <text evidence="2">Belongs to the resistance-nodulation-cell division (RND) (TC 2.A.6) family. MmpL subfamily.</text>
</comment>
<feature type="domain" description="SSD" evidence="8">
    <location>
        <begin position="394"/>
        <end position="500"/>
    </location>
</feature>
<keyword evidence="4 7" id="KW-0812">Transmembrane</keyword>
<dbReference type="Pfam" id="PF03176">
    <property type="entry name" value="MMPL"/>
    <property type="match status" value="1"/>
</dbReference>
<dbReference type="SUPFAM" id="SSF82866">
    <property type="entry name" value="Multidrug efflux transporter AcrB transmembrane domain"/>
    <property type="match status" value="1"/>
</dbReference>
<feature type="transmembrane region" description="Helical" evidence="7">
    <location>
        <begin position="364"/>
        <end position="384"/>
    </location>
</feature>
<evidence type="ECO:0000259" key="8">
    <source>
        <dbReference type="PROSITE" id="PS50156"/>
    </source>
</evidence>
<keyword evidence="10" id="KW-1185">Reference proteome</keyword>
<dbReference type="PROSITE" id="PS50156">
    <property type="entry name" value="SSD"/>
    <property type="match status" value="1"/>
</dbReference>
<keyword evidence="5 7" id="KW-1133">Transmembrane helix</keyword>
<dbReference type="AlphaFoldDB" id="A0A0S4KMV6"/>
<protein>
    <submittedName>
        <fullName evidence="9">Membrane-associated protein, putative</fullName>
    </submittedName>
</protein>
<evidence type="ECO:0000256" key="2">
    <source>
        <dbReference type="ARBA" id="ARBA00010157"/>
    </source>
</evidence>
<feature type="transmembrane region" description="Helical" evidence="7">
    <location>
        <begin position="332"/>
        <end position="352"/>
    </location>
</feature>
<dbReference type="VEuPathDB" id="TriTrypDB:BSAL_28615"/>
<evidence type="ECO:0000313" key="9">
    <source>
        <dbReference type="EMBL" id="CUI14957.1"/>
    </source>
</evidence>
<dbReference type="PANTHER" id="PTHR33406:SF6">
    <property type="entry name" value="MEMBRANE PROTEIN YDGH-RELATED"/>
    <property type="match status" value="1"/>
</dbReference>
<keyword evidence="3" id="KW-1003">Cell membrane</keyword>
<proteinExistence type="inferred from homology"/>
<accession>A0A0S4KMV6</accession>
<feature type="transmembrane region" description="Helical" evidence="7">
    <location>
        <begin position="6"/>
        <end position="28"/>
    </location>
</feature>
<evidence type="ECO:0000256" key="7">
    <source>
        <dbReference type="SAM" id="Phobius"/>
    </source>
</evidence>
<feature type="transmembrane region" description="Helical" evidence="7">
    <location>
        <begin position="128"/>
        <end position="146"/>
    </location>
</feature>
<gene>
    <name evidence="9" type="ORF">BSAL_21375</name>
</gene>